<organism evidence="10 11">
    <name type="scientific">Desulfotalea psychrophila</name>
    <dbReference type="NCBI Taxonomy" id="84980"/>
    <lineage>
        <taxon>Bacteria</taxon>
        <taxon>Pseudomonadati</taxon>
        <taxon>Thermodesulfobacteriota</taxon>
        <taxon>Desulfobulbia</taxon>
        <taxon>Desulfobulbales</taxon>
        <taxon>Desulfocapsaceae</taxon>
        <taxon>Desulfotalea</taxon>
    </lineage>
</organism>
<feature type="transmembrane region" description="Helical" evidence="8">
    <location>
        <begin position="113"/>
        <end position="137"/>
    </location>
</feature>
<dbReference type="Gene3D" id="1.10.3720.10">
    <property type="entry name" value="MetI-like"/>
    <property type="match status" value="1"/>
</dbReference>
<dbReference type="InterPro" id="IPR000515">
    <property type="entry name" value="MetI-like"/>
</dbReference>
<evidence type="ECO:0000313" key="11">
    <source>
        <dbReference type="Proteomes" id="UP000717534"/>
    </source>
</evidence>
<proteinExistence type="inferred from homology"/>
<comment type="caution">
    <text evidence="10">The sequence shown here is derived from an EMBL/GenBank/DDBJ whole genome shotgun (WGS) entry which is preliminary data.</text>
</comment>
<feature type="transmembrane region" description="Helical" evidence="8">
    <location>
        <begin position="21"/>
        <end position="38"/>
    </location>
</feature>
<name>A0ABS3AWA3_9BACT</name>
<dbReference type="CDD" id="cd06261">
    <property type="entry name" value="TM_PBP2"/>
    <property type="match status" value="1"/>
</dbReference>
<feature type="domain" description="ABC transmembrane type-1" evidence="9">
    <location>
        <begin position="76"/>
        <end position="276"/>
    </location>
</feature>
<evidence type="ECO:0000256" key="8">
    <source>
        <dbReference type="RuleBase" id="RU363032"/>
    </source>
</evidence>
<dbReference type="InterPro" id="IPR035906">
    <property type="entry name" value="MetI-like_sf"/>
</dbReference>
<evidence type="ECO:0000256" key="7">
    <source>
        <dbReference type="ARBA" id="ARBA00023136"/>
    </source>
</evidence>
<dbReference type="Pfam" id="PF00528">
    <property type="entry name" value="BPD_transp_1"/>
    <property type="match status" value="1"/>
</dbReference>
<gene>
    <name evidence="10" type="ORF">JYU06_05475</name>
</gene>
<sequence length="284" mass="32008">MIRTLPCSPLYKTGYRLYITLFYIFLIMPLITICVLAFNDSNFISLPWNGFSLDWFFANTEERIGLFKDEDLMLSVWTSLKTGFFVALFSTIVGTIAALLFEEEQFRLKGLLYFLALAPLVIPGVVLGISILLSSTYAGMFMEEKFGLSFEFLGPSFWLVVIGQFSFGATYVMLLVGARLKKFDRVLEEAALSLRATRLEVIWLITIPFLKPAIIGAFVVAFLISFSNFNTTIFLVGSDPTLPVDLYSRIKFSSTPVLNAVSFMIVAFITFAAMISYVMNRKNI</sequence>
<dbReference type="PROSITE" id="PS50928">
    <property type="entry name" value="ABC_TM1"/>
    <property type="match status" value="1"/>
</dbReference>
<dbReference type="PANTHER" id="PTHR43848:SF2">
    <property type="entry name" value="PUTRESCINE TRANSPORT SYSTEM PERMEASE PROTEIN POTI"/>
    <property type="match status" value="1"/>
</dbReference>
<evidence type="ECO:0000259" key="9">
    <source>
        <dbReference type="PROSITE" id="PS50928"/>
    </source>
</evidence>
<evidence type="ECO:0000256" key="2">
    <source>
        <dbReference type="ARBA" id="ARBA00007069"/>
    </source>
</evidence>
<dbReference type="EMBL" id="JAFITO010000090">
    <property type="protein sequence ID" value="MBN4068952.1"/>
    <property type="molecule type" value="Genomic_DNA"/>
</dbReference>
<dbReference type="PANTHER" id="PTHR43848">
    <property type="entry name" value="PUTRESCINE TRANSPORT SYSTEM PERMEASE PROTEIN POTI"/>
    <property type="match status" value="1"/>
</dbReference>
<feature type="transmembrane region" description="Helical" evidence="8">
    <location>
        <begin position="257"/>
        <end position="279"/>
    </location>
</feature>
<keyword evidence="3 8" id="KW-0813">Transport</keyword>
<dbReference type="Proteomes" id="UP000717534">
    <property type="component" value="Unassembled WGS sequence"/>
</dbReference>
<protein>
    <submittedName>
        <fullName evidence="10">ABC transporter permease</fullName>
    </submittedName>
</protein>
<feature type="transmembrane region" description="Helical" evidence="8">
    <location>
        <begin position="157"/>
        <end position="180"/>
    </location>
</feature>
<keyword evidence="11" id="KW-1185">Reference proteome</keyword>
<feature type="transmembrane region" description="Helical" evidence="8">
    <location>
        <begin position="82"/>
        <end position="101"/>
    </location>
</feature>
<reference evidence="10 11" key="1">
    <citation type="submission" date="2021-02" db="EMBL/GenBank/DDBJ databases">
        <title>Activity-based single-cell genomes from oceanic crustal fluid captures similar information to metagenomic and metatranscriptomic surveys with orders of magnitude less sampling.</title>
        <authorList>
            <person name="D'Angelo T.S."/>
            <person name="Orcutt B.N."/>
        </authorList>
    </citation>
    <scope>NUCLEOTIDE SEQUENCE [LARGE SCALE GENOMIC DNA]</scope>
    <source>
        <strain evidence="10">AH-315-G02</strain>
    </source>
</reference>
<evidence type="ECO:0000256" key="6">
    <source>
        <dbReference type="ARBA" id="ARBA00022989"/>
    </source>
</evidence>
<evidence type="ECO:0000256" key="1">
    <source>
        <dbReference type="ARBA" id="ARBA00004651"/>
    </source>
</evidence>
<feature type="transmembrane region" description="Helical" evidence="8">
    <location>
        <begin position="201"/>
        <end position="226"/>
    </location>
</feature>
<dbReference type="InterPro" id="IPR051789">
    <property type="entry name" value="Bact_Polyamine_Transport"/>
</dbReference>
<comment type="similarity">
    <text evidence="2">Belongs to the binding-protein-dependent transport system permease family. CysTW subfamily.</text>
</comment>
<evidence type="ECO:0000313" key="10">
    <source>
        <dbReference type="EMBL" id="MBN4068952.1"/>
    </source>
</evidence>
<keyword evidence="6 8" id="KW-1133">Transmembrane helix</keyword>
<accession>A0ABS3AWA3</accession>
<comment type="subcellular location">
    <subcellularLocation>
        <location evidence="1 8">Cell membrane</location>
        <topology evidence="1 8">Multi-pass membrane protein</topology>
    </subcellularLocation>
</comment>
<evidence type="ECO:0000256" key="5">
    <source>
        <dbReference type="ARBA" id="ARBA00022692"/>
    </source>
</evidence>
<keyword evidence="7 8" id="KW-0472">Membrane</keyword>
<keyword evidence="5 8" id="KW-0812">Transmembrane</keyword>
<keyword evidence="4" id="KW-1003">Cell membrane</keyword>
<evidence type="ECO:0000256" key="3">
    <source>
        <dbReference type="ARBA" id="ARBA00022448"/>
    </source>
</evidence>
<evidence type="ECO:0000256" key="4">
    <source>
        <dbReference type="ARBA" id="ARBA00022475"/>
    </source>
</evidence>
<dbReference type="SUPFAM" id="SSF161098">
    <property type="entry name" value="MetI-like"/>
    <property type="match status" value="1"/>
</dbReference>